<reference evidence="3" key="1">
    <citation type="submission" date="2005-03" db="EMBL/GenBank/DDBJ databases">
        <title>Comparison of the complete genome sequences of Rhodococcus erythropolis PR4 and Rhodococcus opacus B4.</title>
        <authorList>
            <person name="Takarada H."/>
            <person name="Sekine M."/>
            <person name="Hosoyama A."/>
            <person name="Yamada R."/>
            <person name="Fujisawa T."/>
            <person name="Omata S."/>
            <person name="Shimizu A."/>
            <person name="Tsukatani N."/>
            <person name="Tanikawa S."/>
            <person name="Fujita N."/>
            <person name="Harayama S."/>
        </authorList>
    </citation>
    <scope>NUCLEOTIDE SEQUENCE [LARGE SCALE GENOMIC DNA]</scope>
    <source>
        <strain evidence="3">PR4 / NBRC 100887</strain>
    </source>
</reference>
<accession>C0ZV32</accession>
<dbReference type="HOGENOM" id="CLU_080137_0_0_11"/>
<proteinExistence type="predicted"/>
<feature type="transmembrane region" description="Helical" evidence="1">
    <location>
        <begin position="36"/>
        <end position="58"/>
    </location>
</feature>
<evidence type="ECO:0000313" key="3">
    <source>
        <dbReference type="Proteomes" id="UP000002204"/>
    </source>
</evidence>
<keyword evidence="1" id="KW-0812">Transmembrane</keyword>
<protein>
    <submittedName>
        <fullName evidence="2">Uncharacterized protein</fullName>
    </submittedName>
</protein>
<evidence type="ECO:0000256" key="1">
    <source>
        <dbReference type="SAM" id="Phobius"/>
    </source>
</evidence>
<dbReference type="EMBL" id="AP008957">
    <property type="protein sequence ID" value="BAH32427.1"/>
    <property type="molecule type" value="Genomic_DNA"/>
</dbReference>
<dbReference type="AlphaFoldDB" id="C0ZV32"/>
<sequence>MSGGPASAGGIGPTVVSIQRWHHRGMHEAFQFLGNFWWLIFVFGGTIGGALKGVAVANERRIERRQERFRLKQQTKVAIAQANAQHHADEETQRRELAKAIEQHDAVDARWFSYELDPVTLLDTPMMTDMREPLTADFHRAKYRADLLRPGNPETMIGNQQAQTEYREAVHAYSIAFEIAEAEAKRRRRSGFTLDEQERLVRAQRLLRLAMDEGATPQERQSAYRKAHKELDGLLVLPDRARAEIEHKIARAIGA</sequence>
<organism evidence="2 3">
    <name type="scientific">Rhodococcus erythropolis (strain PR4 / NBRC 100887)</name>
    <dbReference type="NCBI Taxonomy" id="234621"/>
    <lineage>
        <taxon>Bacteria</taxon>
        <taxon>Bacillati</taxon>
        <taxon>Actinomycetota</taxon>
        <taxon>Actinomycetes</taxon>
        <taxon>Mycobacteriales</taxon>
        <taxon>Nocardiaceae</taxon>
        <taxon>Rhodococcus</taxon>
        <taxon>Rhodococcus erythropolis group</taxon>
    </lineage>
</organism>
<name>C0ZV32_RHOE4</name>
<keyword evidence="1" id="KW-0472">Membrane</keyword>
<dbReference type="KEGG" id="rer:RER_17190"/>
<dbReference type="Proteomes" id="UP000002204">
    <property type="component" value="Chromosome"/>
</dbReference>
<reference evidence="2 3" key="2">
    <citation type="journal article" date="2006" name="Environ. Microbiol.">
        <title>Sequence analysis of three plasmids harboured in Rhodococcus erythropolis strain PR4.</title>
        <authorList>
            <person name="Sekine M."/>
            <person name="Tanikawa S."/>
            <person name="Omata S."/>
            <person name="Saito M."/>
            <person name="Fujisawa T."/>
            <person name="Tsukatani N."/>
            <person name="Tajima T."/>
            <person name="Sekigawa T."/>
            <person name="Kosugi H."/>
            <person name="Matsuo Y."/>
            <person name="Nishiko R."/>
            <person name="Imamura K."/>
            <person name="Ito M."/>
            <person name="Narita H."/>
            <person name="Tago S."/>
            <person name="Fujita N."/>
            <person name="Harayama S."/>
        </authorList>
    </citation>
    <scope>NUCLEOTIDE SEQUENCE [LARGE SCALE GENOMIC DNA]</scope>
    <source>
        <strain evidence="3">PR4 / NBRC 100887</strain>
    </source>
</reference>
<gene>
    <name evidence="2" type="ordered locus">RER_17190</name>
</gene>
<evidence type="ECO:0000313" key="2">
    <source>
        <dbReference type="EMBL" id="BAH32427.1"/>
    </source>
</evidence>
<dbReference type="eggNOG" id="ENOG5033IYJ">
    <property type="taxonomic scope" value="Bacteria"/>
</dbReference>
<keyword evidence="1" id="KW-1133">Transmembrane helix</keyword>